<protein>
    <submittedName>
        <fullName evidence="1">Uncharacterized protein</fullName>
    </submittedName>
</protein>
<evidence type="ECO:0000313" key="1">
    <source>
        <dbReference type="EMBL" id="CEQ02933.1"/>
    </source>
</evidence>
<dbReference type="EMBL" id="CEKZ01000003">
    <property type="protein sequence ID" value="CEQ02933.1"/>
    <property type="molecule type" value="Genomic_DNA"/>
</dbReference>
<proteinExistence type="predicted"/>
<organism evidence="1 2">
    <name type="scientific">Paraclostridium sordellii</name>
    <name type="common">Clostridium sordellii</name>
    <dbReference type="NCBI Taxonomy" id="1505"/>
    <lineage>
        <taxon>Bacteria</taxon>
        <taxon>Bacillati</taxon>
        <taxon>Bacillota</taxon>
        <taxon>Clostridia</taxon>
        <taxon>Peptostreptococcales</taxon>
        <taxon>Peptostreptococcaceae</taxon>
        <taxon>Paraclostridium</taxon>
    </lineage>
</organism>
<accession>A0A0C7R106</accession>
<evidence type="ECO:0000313" key="2">
    <source>
        <dbReference type="Proteomes" id="UP000049127"/>
    </source>
</evidence>
<dbReference type="AlphaFoldDB" id="A0A0C7R106"/>
<reference evidence="1 2" key="1">
    <citation type="submission" date="2015-01" db="EMBL/GenBank/DDBJ databases">
        <authorList>
            <person name="Aslett A.Martin."/>
            <person name="De Silva Nishadi"/>
        </authorList>
    </citation>
    <scope>NUCLEOTIDE SEQUENCE [LARGE SCALE GENOMIC DNA]</scope>
    <source>
        <strain evidence="1 2">R28058</strain>
    </source>
</reference>
<gene>
    <name evidence="1" type="ORF">R28058_06661</name>
</gene>
<name>A0A0C7R106_PARSO</name>
<dbReference type="Proteomes" id="UP000049127">
    <property type="component" value="Unassembled WGS sequence"/>
</dbReference>
<sequence>MLELNNFYIQNSENLADLFTHSFVIIDCIYNEIIPMIIGNKHNIYDIVLLLFLNNYLLSINPKIKLSPLHLNQIILAHLN</sequence>